<feature type="non-terminal residue" evidence="1">
    <location>
        <position position="1"/>
    </location>
</feature>
<organism evidence="1">
    <name type="scientific">Pectinophora gossypiella</name>
    <name type="common">Cotton pink bollworm</name>
    <name type="synonym">Depressaria gossypiella</name>
    <dbReference type="NCBI Taxonomy" id="13191"/>
    <lineage>
        <taxon>Eukaryota</taxon>
        <taxon>Metazoa</taxon>
        <taxon>Ecdysozoa</taxon>
        <taxon>Arthropoda</taxon>
        <taxon>Hexapoda</taxon>
        <taxon>Insecta</taxon>
        <taxon>Pterygota</taxon>
        <taxon>Neoptera</taxon>
        <taxon>Endopterygota</taxon>
        <taxon>Lepidoptera</taxon>
        <taxon>Glossata</taxon>
        <taxon>Ditrysia</taxon>
        <taxon>Gelechioidea</taxon>
        <taxon>Gelechiidae</taxon>
        <taxon>Apatetrinae</taxon>
        <taxon>Pectinophora</taxon>
    </lineage>
</organism>
<sequence>TGYQHWPTGRHASQYRCIRVEGTDSNGNPTGYQFSTRLQPDLTADSLPAFIQELTALRDASDNNEYTVHMGTDVCPQAGVTYLEKCISSITHHMRSAGYEDTDPIIEQLTQGVRDVFR</sequence>
<dbReference type="AlphaFoldDB" id="A0A1E1W2Z4"/>
<protein>
    <submittedName>
        <fullName evidence="1">Uncharacterized protein</fullName>
    </submittedName>
</protein>
<accession>A0A1E1W2Z4</accession>
<gene>
    <name evidence="1" type="ORF">g.12941</name>
</gene>
<reference evidence="1" key="1">
    <citation type="submission" date="2015-09" db="EMBL/GenBank/DDBJ databases">
        <title>De novo assembly of Pectinophora gossypiella (Pink Bollworm) gut transcriptome.</title>
        <authorList>
            <person name="Tassone E.E."/>
        </authorList>
    </citation>
    <scope>NUCLEOTIDE SEQUENCE</scope>
</reference>
<proteinExistence type="predicted"/>
<dbReference type="OrthoDB" id="7464992at2759"/>
<name>A0A1E1W2Z4_PECGO</name>
<evidence type="ECO:0000313" key="1">
    <source>
        <dbReference type="EMBL" id="JAT81345.1"/>
    </source>
</evidence>
<dbReference type="EMBL" id="GDQN01009709">
    <property type="protein sequence ID" value="JAT81345.1"/>
    <property type="molecule type" value="Transcribed_RNA"/>
</dbReference>